<dbReference type="Gramene" id="BGIOSGA017013-TA">
    <property type="protein sequence ID" value="BGIOSGA017013-PA"/>
    <property type="gene ID" value="BGIOSGA017013"/>
</dbReference>
<sequence>MSLWIMLYAFCNITTPPRRSEQRDEIDRKQEGFVWSPCVDVGVDKEIVEDADDGAGADGACPDEIESVQIGTPCPRQSPAPFYPHLTPPPPPALPPSPTPSKGDGRGRGAPEPTQTPPRGEGETGFGYATAARGGRRRGKGDRRQMTHGGGGGWRTATTGGERKATSRGGRTAAAGLAAALR</sequence>
<gene>
    <name evidence="2" type="ORF">OsI_17173</name>
</gene>
<evidence type="ECO:0000313" key="3">
    <source>
        <dbReference type="Proteomes" id="UP000007015"/>
    </source>
</evidence>
<accession>B8ATF0</accession>
<dbReference type="EMBL" id="CM000129">
    <property type="protein sequence ID" value="EEC77883.1"/>
    <property type="molecule type" value="Genomic_DNA"/>
</dbReference>
<protein>
    <submittedName>
        <fullName evidence="2">Uncharacterized protein</fullName>
    </submittedName>
</protein>
<feature type="compositionally biased region" description="Low complexity" evidence="1">
    <location>
        <begin position="167"/>
        <end position="182"/>
    </location>
</feature>
<name>B8ATF0_ORYSI</name>
<proteinExistence type="predicted"/>
<evidence type="ECO:0000313" key="2">
    <source>
        <dbReference type="EMBL" id="EEC77883.1"/>
    </source>
</evidence>
<keyword evidence="3" id="KW-1185">Reference proteome</keyword>
<dbReference type="HOGENOM" id="CLU_1484351_0_0_1"/>
<dbReference type="Proteomes" id="UP000007015">
    <property type="component" value="Chromosome 4"/>
</dbReference>
<evidence type="ECO:0000256" key="1">
    <source>
        <dbReference type="SAM" id="MobiDB-lite"/>
    </source>
</evidence>
<feature type="region of interest" description="Disordered" evidence="1">
    <location>
        <begin position="69"/>
        <end position="182"/>
    </location>
</feature>
<dbReference type="AlphaFoldDB" id="B8ATF0"/>
<organism evidence="2 3">
    <name type="scientific">Oryza sativa subsp. indica</name>
    <name type="common">Rice</name>
    <dbReference type="NCBI Taxonomy" id="39946"/>
    <lineage>
        <taxon>Eukaryota</taxon>
        <taxon>Viridiplantae</taxon>
        <taxon>Streptophyta</taxon>
        <taxon>Embryophyta</taxon>
        <taxon>Tracheophyta</taxon>
        <taxon>Spermatophyta</taxon>
        <taxon>Magnoliopsida</taxon>
        <taxon>Liliopsida</taxon>
        <taxon>Poales</taxon>
        <taxon>Poaceae</taxon>
        <taxon>BOP clade</taxon>
        <taxon>Oryzoideae</taxon>
        <taxon>Oryzeae</taxon>
        <taxon>Oryzinae</taxon>
        <taxon>Oryza</taxon>
        <taxon>Oryza sativa</taxon>
    </lineage>
</organism>
<feature type="compositionally biased region" description="Pro residues" evidence="1">
    <location>
        <begin position="76"/>
        <end position="99"/>
    </location>
</feature>
<reference evidence="2 3" key="1">
    <citation type="journal article" date="2005" name="PLoS Biol.">
        <title>The genomes of Oryza sativa: a history of duplications.</title>
        <authorList>
            <person name="Yu J."/>
            <person name="Wang J."/>
            <person name="Lin W."/>
            <person name="Li S."/>
            <person name="Li H."/>
            <person name="Zhou J."/>
            <person name="Ni P."/>
            <person name="Dong W."/>
            <person name="Hu S."/>
            <person name="Zeng C."/>
            <person name="Zhang J."/>
            <person name="Zhang Y."/>
            <person name="Li R."/>
            <person name="Xu Z."/>
            <person name="Li S."/>
            <person name="Li X."/>
            <person name="Zheng H."/>
            <person name="Cong L."/>
            <person name="Lin L."/>
            <person name="Yin J."/>
            <person name="Geng J."/>
            <person name="Li G."/>
            <person name="Shi J."/>
            <person name="Liu J."/>
            <person name="Lv H."/>
            <person name="Li J."/>
            <person name="Wang J."/>
            <person name="Deng Y."/>
            <person name="Ran L."/>
            <person name="Shi X."/>
            <person name="Wang X."/>
            <person name="Wu Q."/>
            <person name="Li C."/>
            <person name="Ren X."/>
            <person name="Wang J."/>
            <person name="Wang X."/>
            <person name="Li D."/>
            <person name="Liu D."/>
            <person name="Zhang X."/>
            <person name="Ji Z."/>
            <person name="Zhao W."/>
            <person name="Sun Y."/>
            <person name="Zhang Z."/>
            <person name="Bao J."/>
            <person name="Han Y."/>
            <person name="Dong L."/>
            <person name="Ji J."/>
            <person name="Chen P."/>
            <person name="Wu S."/>
            <person name="Liu J."/>
            <person name="Xiao Y."/>
            <person name="Bu D."/>
            <person name="Tan J."/>
            <person name="Yang L."/>
            <person name="Ye C."/>
            <person name="Zhang J."/>
            <person name="Xu J."/>
            <person name="Zhou Y."/>
            <person name="Yu Y."/>
            <person name="Zhang B."/>
            <person name="Zhuang S."/>
            <person name="Wei H."/>
            <person name="Liu B."/>
            <person name="Lei M."/>
            <person name="Yu H."/>
            <person name="Li Y."/>
            <person name="Xu H."/>
            <person name="Wei S."/>
            <person name="He X."/>
            <person name="Fang L."/>
            <person name="Zhang Z."/>
            <person name="Zhang Y."/>
            <person name="Huang X."/>
            <person name="Su Z."/>
            <person name="Tong W."/>
            <person name="Li J."/>
            <person name="Tong Z."/>
            <person name="Li S."/>
            <person name="Ye J."/>
            <person name="Wang L."/>
            <person name="Fang L."/>
            <person name="Lei T."/>
            <person name="Chen C."/>
            <person name="Chen H."/>
            <person name="Xu Z."/>
            <person name="Li H."/>
            <person name="Huang H."/>
            <person name="Zhang F."/>
            <person name="Xu H."/>
            <person name="Li N."/>
            <person name="Zhao C."/>
            <person name="Li S."/>
            <person name="Dong L."/>
            <person name="Huang Y."/>
            <person name="Li L."/>
            <person name="Xi Y."/>
            <person name="Qi Q."/>
            <person name="Li W."/>
            <person name="Zhang B."/>
            <person name="Hu W."/>
            <person name="Zhang Y."/>
            <person name="Tian X."/>
            <person name="Jiao Y."/>
            <person name="Liang X."/>
            <person name="Jin J."/>
            <person name="Gao L."/>
            <person name="Zheng W."/>
            <person name="Hao B."/>
            <person name="Liu S."/>
            <person name="Wang W."/>
            <person name="Yuan L."/>
            <person name="Cao M."/>
            <person name="McDermott J."/>
            <person name="Samudrala R."/>
            <person name="Wang J."/>
            <person name="Wong G.K."/>
            <person name="Yang H."/>
        </authorList>
    </citation>
    <scope>NUCLEOTIDE SEQUENCE [LARGE SCALE GENOMIC DNA]</scope>
    <source>
        <strain evidence="3">cv. 93-11</strain>
    </source>
</reference>